<feature type="chain" id="PRO_5045341473" description="Right-handed parallel beta-helix repeat-containing protein" evidence="1">
    <location>
        <begin position="31"/>
        <end position="310"/>
    </location>
</feature>
<evidence type="ECO:0008006" key="4">
    <source>
        <dbReference type="Google" id="ProtNLM"/>
    </source>
</evidence>
<accession>A0ABW8K2W5</accession>
<keyword evidence="3" id="KW-1185">Reference proteome</keyword>
<dbReference type="RefSeq" id="WP_379984800.1">
    <property type="nucleotide sequence ID" value="NZ_JADIKD010000006.1"/>
</dbReference>
<evidence type="ECO:0000313" key="2">
    <source>
        <dbReference type="EMBL" id="MFK2916143.1"/>
    </source>
</evidence>
<evidence type="ECO:0000313" key="3">
    <source>
        <dbReference type="Proteomes" id="UP001620408"/>
    </source>
</evidence>
<organism evidence="2 3">
    <name type="scientific">Dyella koreensis</name>
    <dbReference type="NCBI Taxonomy" id="311235"/>
    <lineage>
        <taxon>Bacteria</taxon>
        <taxon>Pseudomonadati</taxon>
        <taxon>Pseudomonadota</taxon>
        <taxon>Gammaproteobacteria</taxon>
        <taxon>Lysobacterales</taxon>
        <taxon>Rhodanobacteraceae</taxon>
        <taxon>Dyella</taxon>
    </lineage>
</organism>
<dbReference type="SUPFAM" id="SSF51126">
    <property type="entry name" value="Pectin lyase-like"/>
    <property type="match status" value="1"/>
</dbReference>
<dbReference type="InterPro" id="IPR012334">
    <property type="entry name" value="Pectin_lyas_fold"/>
</dbReference>
<reference evidence="2 3" key="1">
    <citation type="submission" date="2020-10" db="EMBL/GenBank/DDBJ databases">
        <title>Phylogeny of dyella-like bacteria.</title>
        <authorList>
            <person name="Fu J."/>
        </authorList>
    </citation>
    <scope>NUCLEOTIDE SEQUENCE [LARGE SCALE GENOMIC DNA]</scope>
    <source>
        <strain evidence="2 3">BB4</strain>
    </source>
</reference>
<dbReference type="InterPro" id="IPR011050">
    <property type="entry name" value="Pectin_lyase_fold/virulence"/>
</dbReference>
<protein>
    <recommendedName>
        <fullName evidence="4">Right-handed parallel beta-helix repeat-containing protein</fullName>
    </recommendedName>
</protein>
<proteinExistence type="predicted"/>
<dbReference type="Proteomes" id="UP001620408">
    <property type="component" value="Unassembled WGS sequence"/>
</dbReference>
<dbReference type="EMBL" id="JADIKD010000006">
    <property type="protein sequence ID" value="MFK2916143.1"/>
    <property type="molecule type" value="Genomic_DNA"/>
</dbReference>
<evidence type="ECO:0000256" key="1">
    <source>
        <dbReference type="SAM" id="SignalP"/>
    </source>
</evidence>
<comment type="caution">
    <text evidence="2">The sequence shown here is derived from an EMBL/GenBank/DDBJ whole genome shotgun (WGS) entry which is preliminary data.</text>
</comment>
<name>A0ABW8K2W5_9GAMM</name>
<feature type="signal peptide" evidence="1">
    <location>
        <begin position="1"/>
        <end position="30"/>
    </location>
</feature>
<sequence>MKKNPVARSLSTLRSVVPFVMLTMAAVTHAQHRVDPQHALRPLNGVAWPNASNTGVPAGTPLINQSAPADTGLVITADNTVIDGINLSGWINVQANNVTIQNSVITSNNWWGIQYGDGFTGLKVLHSVIKSVPGQGPDNGGYDYGIAQLGIGSMEVAYNNISGFKDGVDVATGYVHDNYIHDLSQFDGAHTQNVYVWCDGNGVILQHNTLINQTGQDYATAALYIAPDCGVQNNVTVDTNWLAGGSLVFYGGGDTATNIRVRNNTFSTAIWSPDGGFNGTVGYWSDNTGNVWSGNTWADGPYVGTAVSPY</sequence>
<gene>
    <name evidence="2" type="ORF">ISS97_02605</name>
</gene>
<dbReference type="Gene3D" id="2.160.20.10">
    <property type="entry name" value="Single-stranded right-handed beta-helix, Pectin lyase-like"/>
    <property type="match status" value="1"/>
</dbReference>
<keyword evidence="1" id="KW-0732">Signal</keyword>